<feature type="compositionally biased region" description="Basic and acidic residues" evidence="1">
    <location>
        <begin position="330"/>
        <end position="344"/>
    </location>
</feature>
<proteinExistence type="predicted"/>
<feature type="compositionally biased region" description="Acidic residues" evidence="1">
    <location>
        <begin position="403"/>
        <end position="421"/>
    </location>
</feature>
<evidence type="ECO:0000313" key="3">
    <source>
        <dbReference type="Proteomes" id="UP000283727"/>
    </source>
</evidence>
<dbReference type="EMBL" id="QRLR01000006">
    <property type="protein sequence ID" value="RHJ22025.1"/>
    <property type="molecule type" value="Genomic_DNA"/>
</dbReference>
<dbReference type="InterPro" id="IPR012340">
    <property type="entry name" value="NA-bd_OB-fold"/>
</dbReference>
<reference evidence="2 3" key="1">
    <citation type="submission" date="2018-08" db="EMBL/GenBank/DDBJ databases">
        <title>A genome reference for cultivated species of the human gut microbiota.</title>
        <authorList>
            <person name="Zou Y."/>
            <person name="Xue W."/>
            <person name="Luo G."/>
        </authorList>
    </citation>
    <scope>NUCLEOTIDE SEQUENCE [LARGE SCALE GENOMIC DNA]</scope>
    <source>
        <strain evidence="2 3">AM12-10</strain>
    </source>
</reference>
<evidence type="ECO:0000256" key="1">
    <source>
        <dbReference type="SAM" id="MobiDB-lite"/>
    </source>
</evidence>
<dbReference type="InterPro" id="IPR022595">
    <property type="entry name" value="Enc34_ssDNA-bd"/>
</dbReference>
<comment type="caution">
    <text evidence="2">The sequence shown here is derived from an EMBL/GenBank/DDBJ whole genome shotgun (WGS) entry which is preliminary data.</text>
</comment>
<organism evidence="2 3">
    <name type="scientific">Bifidobacterium bifidum</name>
    <dbReference type="NCBI Taxonomy" id="1681"/>
    <lineage>
        <taxon>Bacteria</taxon>
        <taxon>Bacillati</taxon>
        <taxon>Actinomycetota</taxon>
        <taxon>Actinomycetes</taxon>
        <taxon>Bifidobacteriales</taxon>
        <taxon>Bifidobacteriaceae</taxon>
        <taxon>Bifidobacterium</taxon>
    </lineage>
</organism>
<evidence type="ECO:0000313" key="2">
    <source>
        <dbReference type="EMBL" id="RHJ22025.1"/>
    </source>
</evidence>
<feature type="region of interest" description="Disordered" evidence="1">
    <location>
        <begin position="330"/>
        <end position="421"/>
    </location>
</feature>
<accession>A0A415C371</accession>
<sequence>MLPPSGGIPAGLPWRIGEPMSKELSTLVKTGVVQVGWPRLYEAQSFKADKNGKPDLVQEFDENALLDDADRGHADSINDALKNYDAAEDDPKRPELDMDALEDVSNPAHLKNAMMLLKYVKSHFSTTVAGTPSYSLTVLFDKDDPSQARNIKMLREGQSNAMKNAVAKKTWMKATIQTASRAMQDCDTDVQTYGTGDNAKQMTAAQKYPERANHWYLNAKAKRRPDIYYLSEANKFVKLPDPILMPESDEEREQALQIEELWNKWVYPGQNAMLGVTFKAWTSPAGAGVSCHLEAVFIIGGGVRLGGYSFGEIFGDEDLQAAAEWLKKNAPDFDPETGKVRHAEPAMMDDDEDSEVDETTGEITDPELAPVPEPKPVKKRRTTRAKKQLAPAPEPEPAVPETPDTEDADGDDGEFGEDVIW</sequence>
<feature type="compositionally biased region" description="Basic residues" evidence="1">
    <location>
        <begin position="377"/>
        <end position="387"/>
    </location>
</feature>
<name>A0A415C371_BIFBI</name>
<dbReference type="AlphaFoldDB" id="A0A415C371"/>
<feature type="compositionally biased region" description="Acidic residues" evidence="1">
    <location>
        <begin position="347"/>
        <end position="360"/>
    </location>
</feature>
<dbReference type="Pfam" id="PF10991">
    <property type="entry name" value="Enc34_ssDNA-bd"/>
    <property type="match status" value="1"/>
</dbReference>
<gene>
    <name evidence="2" type="ORF">DW137_09340</name>
</gene>
<protein>
    <submittedName>
        <fullName evidence="2">DUF2815 family protein</fullName>
    </submittedName>
</protein>
<dbReference type="Gene3D" id="2.40.50.140">
    <property type="entry name" value="Nucleic acid-binding proteins"/>
    <property type="match status" value="1"/>
</dbReference>
<dbReference type="Proteomes" id="UP000283727">
    <property type="component" value="Unassembled WGS sequence"/>
</dbReference>